<keyword evidence="13" id="KW-1185">Reference proteome</keyword>
<feature type="region of interest" description="Disordered" evidence="10">
    <location>
        <begin position="1"/>
        <end position="29"/>
    </location>
</feature>
<evidence type="ECO:0000256" key="10">
    <source>
        <dbReference type="SAM" id="MobiDB-lite"/>
    </source>
</evidence>
<dbReference type="AlphaFoldDB" id="A0A1G5FCU6"/>
<gene>
    <name evidence="12" type="ORF">SAMN05660710_01363</name>
</gene>
<dbReference type="SUPFAM" id="SSF161093">
    <property type="entry name" value="MgtE membrane domain-like"/>
    <property type="match status" value="1"/>
</dbReference>
<keyword evidence="9" id="KW-0479">Metal-binding</keyword>
<organism evidence="12 13">
    <name type="scientific">Paracoccus tibetensis</name>
    <dbReference type="NCBI Taxonomy" id="336292"/>
    <lineage>
        <taxon>Bacteria</taxon>
        <taxon>Pseudomonadati</taxon>
        <taxon>Pseudomonadota</taxon>
        <taxon>Alphaproteobacteria</taxon>
        <taxon>Rhodobacterales</taxon>
        <taxon>Paracoccaceae</taxon>
        <taxon>Paracoccus</taxon>
    </lineage>
</organism>
<dbReference type="InterPro" id="IPR006668">
    <property type="entry name" value="Mg_transptr_MgtE_intracell_dom"/>
</dbReference>
<keyword evidence="4 9" id="KW-0812">Transmembrane</keyword>
<keyword evidence="9" id="KW-1003">Cell membrane</keyword>
<feature type="transmembrane region" description="Helical" evidence="9">
    <location>
        <begin position="384"/>
        <end position="406"/>
    </location>
</feature>
<evidence type="ECO:0000259" key="11">
    <source>
        <dbReference type="PROSITE" id="PS51371"/>
    </source>
</evidence>
<evidence type="ECO:0000256" key="7">
    <source>
        <dbReference type="ARBA" id="ARBA00023136"/>
    </source>
</evidence>
<dbReference type="Gene3D" id="3.10.580.10">
    <property type="entry name" value="CBS-domain"/>
    <property type="match status" value="1"/>
</dbReference>
<dbReference type="SUPFAM" id="SSF54631">
    <property type="entry name" value="CBS-domain pair"/>
    <property type="match status" value="1"/>
</dbReference>
<keyword evidence="8" id="KW-0129">CBS domain</keyword>
<dbReference type="InterPro" id="IPR038076">
    <property type="entry name" value="MgtE_N_sf"/>
</dbReference>
<dbReference type="PROSITE" id="PS51371">
    <property type="entry name" value="CBS"/>
    <property type="match status" value="2"/>
</dbReference>
<evidence type="ECO:0000256" key="4">
    <source>
        <dbReference type="ARBA" id="ARBA00022692"/>
    </source>
</evidence>
<protein>
    <recommendedName>
        <fullName evidence="9">Magnesium transporter MgtE</fullName>
    </recommendedName>
</protein>
<dbReference type="Pfam" id="PF01769">
    <property type="entry name" value="MgtE"/>
    <property type="match status" value="1"/>
</dbReference>
<feature type="transmembrane region" description="Helical" evidence="9">
    <location>
        <begin position="412"/>
        <end position="433"/>
    </location>
</feature>
<evidence type="ECO:0000256" key="8">
    <source>
        <dbReference type="PROSITE-ProRule" id="PRU00703"/>
    </source>
</evidence>
<evidence type="ECO:0000256" key="1">
    <source>
        <dbReference type="ARBA" id="ARBA00004141"/>
    </source>
</evidence>
<feature type="domain" description="CBS" evidence="11">
    <location>
        <begin position="227"/>
        <end position="284"/>
    </location>
</feature>
<dbReference type="InterPro" id="IPR036739">
    <property type="entry name" value="SLC41_membr_dom_sf"/>
</dbReference>
<dbReference type="Gene3D" id="1.25.60.10">
    <property type="entry name" value="MgtE N-terminal domain-like"/>
    <property type="match status" value="1"/>
</dbReference>
<evidence type="ECO:0000256" key="3">
    <source>
        <dbReference type="ARBA" id="ARBA00022448"/>
    </source>
</evidence>
<keyword evidence="6 9" id="KW-1133">Transmembrane helix</keyword>
<dbReference type="PANTHER" id="PTHR43773:SF1">
    <property type="entry name" value="MAGNESIUM TRANSPORTER MGTE"/>
    <property type="match status" value="1"/>
</dbReference>
<comment type="subcellular location">
    <subcellularLocation>
        <location evidence="9">Cell membrane</location>
        <topology evidence="9">Multi-pass membrane protein</topology>
    </subcellularLocation>
    <subcellularLocation>
        <location evidence="1">Membrane</location>
        <topology evidence="1">Multi-pass membrane protein</topology>
    </subcellularLocation>
</comment>
<dbReference type="Pfam" id="PF00571">
    <property type="entry name" value="CBS"/>
    <property type="match status" value="2"/>
</dbReference>
<dbReference type="SUPFAM" id="SSF158791">
    <property type="entry name" value="MgtE N-terminal domain-like"/>
    <property type="match status" value="1"/>
</dbReference>
<evidence type="ECO:0000256" key="2">
    <source>
        <dbReference type="ARBA" id="ARBA00009749"/>
    </source>
</evidence>
<dbReference type="InterPro" id="IPR006669">
    <property type="entry name" value="MgtE_transporter"/>
</dbReference>
<feature type="transmembrane region" description="Helical" evidence="9">
    <location>
        <begin position="310"/>
        <end position="330"/>
    </location>
</feature>
<dbReference type="InterPro" id="IPR000644">
    <property type="entry name" value="CBS_dom"/>
</dbReference>
<evidence type="ECO:0000256" key="5">
    <source>
        <dbReference type="ARBA" id="ARBA00022842"/>
    </source>
</evidence>
<proteinExistence type="inferred from homology"/>
<feature type="transmembrane region" description="Helical" evidence="9">
    <location>
        <begin position="336"/>
        <end position="363"/>
    </location>
</feature>
<keyword evidence="3 9" id="KW-0813">Transport</keyword>
<dbReference type="OrthoDB" id="9790355at2"/>
<dbReference type="Proteomes" id="UP000199502">
    <property type="component" value="Unassembled WGS sequence"/>
</dbReference>
<dbReference type="GO" id="GO:0046872">
    <property type="term" value="F:metal ion binding"/>
    <property type="evidence" value="ECO:0007669"/>
    <property type="project" value="UniProtKB-KW"/>
</dbReference>
<sequence>MAEDLRPDPQDPLRAQTAPDPDRDEEEFGPSRELLAEIDAAIEAGDTARLNLLLEPMHGADIADIIERLTPAHRRSFMGLYSGEFDAEILTEIDESIREEVIDLLPREVLAEAVREMDSDDVVDLIEDLDERDQATILAALDEVDRAAVQQSLAYPEYSAGRLMQSEVVTAPEHWTVGETIDFLRAEDWLPEQFYHIILVDPRRHPVGYVTLGRLLAAKREVRLTDLTEDSFRTIGVLAEEGDVAYVFNQYHLISAPVVDEHDRLVGVITIDDAMAVLDEEHEEDILRLAGVNDESHVSDGAFTTAKQRLPWLVVNLFTASLSAIVITQFEDTITALVALAALMPIVASTGGIAGTQSLAVAVRALATRDLNSSNAKRVVKRELFAGMLNGAGLALILGAGGALIFGDINLGIVLGLAMIVNQIVAALGGVLVPLSLEKLGLDPALASGTFVTTMTDVMGFFAFLGLATLILL</sequence>
<feature type="domain" description="CBS" evidence="11">
    <location>
        <begin position="164"/>
        <end position="225"/>
    </location>
</feature>
<accession>A0A1G5FCU6</accession>
<dbReference type="STRING" id="336292.SAMN05660710_01363"/>
<dbReference type="RefSeq" id="WP_090741634.1">
    <property type="nucleotide sequence ID" value="NZ_FMVT01000004.1"/>
</dbReference>
<dbReference type="InterPro" id="IPR006667">
    <property type="entry name" value="SLC41_membr_dom"/>
</dbReference>
<feature type="transmembrane region" description="Helical" evidence="9">
    <location>
        <begin position="445"/>
        <end position="472"/>
    </location>
</feature>
<dbReference type="NCBIfam" id="TIGR00400">
    <property type="entry name" value="mgtE"/>
    <property type="match status" value="1"/>
</dbReference>
<dbReference type="SMART" id="SM00116">
    <property type="entry name" value="CBS"/>
    <property type="match status" value="2"/>
</dbReference>
<dbReference type="PANTHER" id="PTHR43773">
    <property type="entry name" value="MAGNESIUM TRANSPORTER MGTE"/>
    <property type="match status" value="1"/>
</dbReference>
<evidence type="ECO:0000313" key="12">
    <source>
        <dbReference type="EMBL" id="SCY37085.1"/>
    </source>
</evidence>
<dbReference type="SMART" id="SM00924">
    <property type="entry name" value="MgtE_N"/>
    <property type="match status" value="1"/>
</dbReference>
<evidence type="ECO:0000256" key="9">
    <source>
        <dbReference type="RuleBase" id="RU362011"/>
    </source>
</evidence>
<comment type="function">
    <text evidence="9">Acts as a magnesium transporter.</text>
</comment>
<feature type="compositionally biased region" description="Basic and acidic residues" evidence="10">
    <location>
        <begin position="1"/>
        <end position="11"/>
    </location>
</feature>
<evidence type="ECO:0000313" key="13">
    <source>
        <dbReference type="Proteomes" id="UP000199502"/>
    </source>
</evidence>
<comment type="subunit">
    <text evidence="9">Homodimer.</text>
</comment>
<dbReference type="InterPro" id="IPR046342">
    <property type="entry name" value="CBS_dom_sf"/>
</dbReference>
<dbReference type="CDD" id="cd04606">
    <property type="entry name" value="CBS_pair_Mg_transporter"/>
    <property type="match status" value="1"/>
</dbReference>
<dbReference type="GO" id="GO:0015095">
    <property type="term" value="F:magnesium ion transmembrane transporter activity"/>
    <property type="evidence" value="ECO:0007669"/>
    <property type="project" value="UniProtKB-UniRule"/>
</dbReference>
<dbReference type="Gene3D" id="1.10.357.20">
    <property type="entry name" value="SLC41 divalent cation transporters, integral membrane domain"/>
    <property type="match status" value="1"/>
</dbReference>
<comment type="similarity">
    <text evidence="2 9">Belongs to the SLC41A transporter family.</text>
</comment>
<dbReference type="EMBL" id="FMVT01000004">
    <property type="protein sequence ID" value="SCY37085.1"/>
    <property type="molecule type" value="Genomic_DNA"/>
</dbReference>
<keyword evidence="7 9" id="KW-0472">Membrane</keyword>
<keyword evidence="5 9" id="KW-0460">Magnesium</keyword>
<name>A0A1G5FCU6_9RHOB</name>
<evidence type="ECO:0000256" key="6">
    <source>
        <dbReference type="ARBA" id="ARBA00022989"/>
    </source>
</evidence>
<dbReference type="GO" id="GO:0005886">
    <property type="term" value="C:plasma membrane"/>
    <property type="evidence" value="ECO:0007669"/>
    <property type="project" value="UniProtKB-SubCell"/>
</dbReference>
<dbReference type="Pfam" id="PF03448">
    <property type="entry name" value="MgtE_N"/>
    <property type="match status" value="1"/>
</dbReference>
<reference evidence="12 13" key="1">
    <citation type="submission" date="2016-10" db="EMBL/GenBank/DDBJ databases">
        <authorList>
            <person name="de Groot N.N."/>
        </authorList>
    </citation>
    <scope>NUCLEOTIDE SEQUENCE [LARGE SCALE GENOMIC DNA]</scope>
    <source>
        <strain evidence="12 13">CGMCC 1.8925</strain>
    </source>
</reference>